<feature type="binding site" evidence="6">
    <location>
        <position position="331"/>
    </location>
    <ligand>
        <name>substrate</name>
    </ligand>
</feature>
<dbReference type="GO" id="GO:0006145">
    <property type="term" value="P:purine nucleobase catabolic process"/>
    <property type="evidence" value="ECO:0007669"/>
    <property type="project" value="TreeGrafter"/>
</dbReference>
<dbReference type="PANTHER" id="PTHR43668:SF2">
    <property type="entry name" value="ALLANTOINASE"/>
    <property type="match status" value="1"/>
</dbReference>
<dbReference type="GO" id="GO:0044205">
    <property type="term" value="P:'de novo' UMP biosynthetic process"/>
    <property type="evidence" value="ECO:0007669"/>
    <property type="project" value="UniProtKB-UniRule"/>
</dbReference>
<evidence type="ECO:0000256" key="6">
    <source>
        <dbReference type="HAMAP-Rule" id="MF_00220"/>
    </source>
</evidence>
<keyword evidence="6" id="KW-0862">Zinc</keyword>
<feature type="binding site" evidence="6">
    <location>
        <position position="254"/>
    </location>
    <ligand>
        <name>Zn(2+)</name>
        <dbReference type="ChEBI" id="CHEBI:29105"/>
        <label>2</label>
    </ligand>
</feature>
<dbReference type="HAMAP" id="MF_00220_B">
    <property type="entry name" value="PyrC_classI_B"/>
    <property type="match status" value="1"/>
</dbReference>
<dbReference type="PANTHER" id="PTHR43668">
    <property type="entry name" value="ALLANTOINASE"/>
    <property type="match status" value="1"/>
</dbReference>
<dbReference type="SUPFAM" id="SSF51338">
    <property type="entry name" value="Composite domain of metallo-dependent hydrolases"/>
    <property type="match status" value="1"/>
</dbReference>
<dbReference type="Pfam" id="PF12890">
    <property type="entry name" value="DHOase"/>
    <property type="match status" value="1"/>
</dbReference>
<feature type="binding site" evidence="6">
    <location>
        <begin position="84"/>
        <end position="86"/>
    </location>
    <ligand>
        <name>substrate</name>
    </ligand>
</feature>
<dbReference type="AlphaFoldDB" id="A0A0K1EK45"/>
<dbReference type="InterPro" id="IPR024403">
    <property type="entry name" value="DHOase_cat"/>
</dbReference>
<feature type="binding site" evidence="6">
    <location>
        <position position="327"/>
    </location>
    <ligand>
        <name>Zn(2+)</name>
        <dbReference type="ChEBI" id="CHEBI:29105"/>
        <label>1</label>
    </ligand>
</feature>
<dbReference type="InterPro" id="IPR050138">
    <property type="entry name" value="DHOase/Allantoinase_Hydrolase"/>
</dbReference>
<dbReference type="Gene3D" id="2.30.40.10">
    <property type="entry name" value="Urease, subunit C, domain 1"/>
    <property type="match status" value="1"/>
</dbReference>
<dbReference type="SUPFAM" id="SSF51556">
    <property type="entry name" value="Metallo-dependent hydrolases"/>
    <property type="match status" value="1"/>
</dbReference>
<dbReference type="PROSITE" id="PS00482">
    <property type="entry name" value="DIHYDROOROTASE_1"/>
    <property type="match status" value="1"/>
</dbReference>
<feature type="binding site" evidence="6">
    <location>
        <position position="174"/>
    </location>
    <ligand>
        <name>Zn(2+)</name>
        <dbReference type="ChEBI" id="CHEBI:29105"/>
        <label>1</label>
    </ligand>
</feature>
<comment type="cofactor">
    <cofactor evidence="6">
        <name>Zn(2+)</name>
        <dbReference type="ChEBI" id="CHEBI:29105"/>
    </cofactor>
    <text evidence="6">Binds 2 Zn(2+) ions per subunit.</text>
</comment>
<evidence type="ECO:0000259" key="7">
    <source>
        <dbReference type="Pfam" id="PF12890"/>
    </source>
</evidence>
<dbReference type="PATRIC" id="fig|52.7.peg.5755"/>
<organism evidence="8 9">
    <name type="scientific">Chondromyces crocatus</name>
    <dbReference type="NCBI Taxonomy" id="52"/>
    <lineage>
        <taxon>Bacteria</taxon>
        <taxon>Pseudomonadati</taxon>
        <taxon>Myxococcota</taxon>
        <taxon>Polyangia</taxon>
        <taxon>Polyangiales</taxon>
        <taxon>Polyangiaceae</taxon>
        <taxon>Chondromyces</taxon>
    </lineage>
</organism>
<dbReference type="NCBIfam" id="TIGR00857">
    <property type="entry name" value="pyrC_multi"/>
    <property type="match status" value="1"/>
</dbReference>
<keyword evidence="9" id="KW-1185">Reference proteome</keyword>
<keyword evidence="4 6" id="KW-0378">Hydrolase</keyword>
<evidence type="ECO:0000256" key="1">
    <source>
        <dbReference type="ARBA" id="ARBA00002368"/>
    </source>
</evidence>
<dbReference type="GO" id="GO:0004038">
    <property type="term" value="F:allantoinase activity"/>
    <property type="evidence" value="ECO:0007669"/>
    <property type="project" value="TreeGrafter"/>
</dbReference>
<dbReference type="RefSeq" id="WP_050432883.1">
    <property type="nucleotide sequence ID" value="NZ_CP012159.1"/>
</dbReference>
<feature type="binding site" evidence="6">
    <location>
        <position position="201"/>
    </location>
    <ligand>
        <name>Zn(2+)</name>
        <dbReference type="ChEBI" id="CHEBI:29105"/>
        <label>2</label>
    </ligand>
</feature>
<comment type="similarity">
    <text evidence="2 6">Belongs to the metallo-dependent hydrolases superfamily. DHOase family. Class I DHOase subfamily.</text>
</comment>
<protein>
    <recommendedName>
        <fullName evidence="6">Dihydroorotase</fullName>
        <shortName evidence="6">DHOase</shortName>
        <ecNumber evidence="6">3.5.2.3</ecNumber>
    </recommendedName>
</protein>
<dbReference type="InterPro" id="IPR011059">
    <property type="entry name" value="Metal-dep_hydrolase_composite"/>
</dbReference>
<dbReference type="Proteomes" id="UP000067626">
    <property type="component" value="Chromosome"/>
</dbReference>
<feature type="binding site" evidence="6">
    <location>
        <begin position="345"/>
        <end position="346"/>
    </location>
    <ligand>
        <name>substrate</name>
    </ligand>
</feature>
<dbReference type="UniPathway" id="UPA00070">
    <property type="reaction ID" value="UER00117"/>
</dbReference>
<feature type="binding site" evidence="6">
    <location>
        <position position="116"/>
    </location>
    <ligand>
        <name>substrate</name>
    </ligand>
</feature>
<feature type="binding site" evidence="6">
    <location>
        <position position="84"/>
    </location>
    <ligand>
        <name>Zn(2+)</name>
        <dbReference type="ChEBI" id="CHEBI:29105"/>
        <label>1</label>
    </ligand>
</feature>
<dbReference type="EC" id="3.5.2.3" evidence="6"/>
<dbReference type="OrthoDB" id="9803027at2"/>
<gene>
    <name evidence="6 8" type="primary">pyrC</name>
    <name evidence="8" type="ORF">CMC5_052060</name>
</gene>
<dbReference type="InterPro" id="IPR002195">
    <property type="entry name" value="Dihydroorotase_CS"/>
</dbReference>
<feature type="active site" evidence="6">
    <location>
        <position position="327"/>
    </location>
</feature>
<comment type="pathway">
    <text evidence="6">Pyrimidine metabolism; UMP biosynthesis via de novo pathway; (S)-dihydroorotate from bicarbonate: step 3/3.</text>
</comment>
<dbReference type="STRING" id="52.CMC5_052060"/>
<reference evidence="8 9" key="1">
    <citation type="submission" date="2015-07" db="EMBL/GenBank/DDBJ databases">
        <title>Genome analysis of myxobacterium Chondromyces crocatus Cm c5 reveals a high potential for natural compound synthesis and the genetic basis for the loss of fruiting body formation.</title>
        <authorList>
            <person name="Zaburannyi N."/>
            <person name="Bunk B."/>
            <person name="Maier J."/>
            <person name="Overmann J."/>
            <person name="Mueller R."/>
        </authorList>
    </citation>
    <scope>NUCLEOTIDE SEQUENCE [LARGE SCALE GENOMIC DNA]</scope>
    <source>
        <strain evidence="8 9">Cm c5</strain>
    </source>
</reference>
<feature type="domain" description="Dihydroorotase catalytic" evidence="7">
    <location>
        <begin position="71"/>
        <end position="257"/>
    </location>
</feature>
<evidence type="ECO:0000256" key="3">
    <source>
        <dbReference type="ARBA" id="ARBA00022723"/>
    </source>
</evidence>
<accession>A0A0K1EK45</accession>
<dbReference type="GO" id="GO:0004151">
    <property type="term" value="F:dihydroorotase activity"/>
    <property type="evidence" value="ECO:0007669"/>
    <property type="project" value="UniProtKB-UniRule"/>
</dbReference>
<evidence type="ECO:0000313" key="9">
    <source>
        <dbReference type="Proteomes" id="UP000067626"/>
    </source>
</evidence>
<proteinExistence type="inferred from homology"/>
<dbReference type="CDD" id="cd01317">
    <property type="entry name" value="DHOase_IIa"/>
    <property type="match status" value="1"/>
</dbReference>
<evidence type="ECO:0000256" key="4">
    <source>
        <dbReference type="ARBA" id="ARBA00022801"/>
    </source>
</evidence>
<evidence type="ECO:0000256" key="5">
    <source>
        <dbReference type="ARBA" id="ARBA00022975"/>
    </source>
</evidence>
<keyword evidence="5 6" id="KW-0665">Pyrimidine biosynthesis</keyword>
<dbReference type="InterPro" id="IPR032466">
    <property type="entry name" value="Metal_Hydrolase"/>
</dbReference>
<comment type="catalytic activity">
    <reaction evidence="6">
        <text>(S)-dihydroorotate + H2O = N-carbamoyl-L-aspartate + H(+)</text>
        <dbReference type="Rhea" id="RHEA:24296"/>
        <dbReference type="ChEBI" id="CHEBI:15377"/>
        <dbReference type="ChEBI" id="CHEBI:15378"/>
        <dbReference type="ChEBI" id="CHEBI:30864"/>
        <dbReference type="ChEBI" id="CHEBI:32814"/>
        <dbReference type="EC" id="3.5.2.3"/>
    </reaction>
</comment>
<sequence length="463" mass="48941">MAVSHPPRPHLLHGTPSLLVFTGVRAVDPAQRLDEVVDVVIEDGVITRVGRGAATEDVRQAERAQVLNGQGMLLVPAFIDLHAHLREPGQEYKEDIASGLAAAAAGGFAHVCVMPNTRPVNDTRAITEMMVARAREVGGPALHPIGAITVGQKGKELAEMADMKEAGAVAVSDDGHCVTSSAVMRRALEYASTFDMPVIQHAEDHALTEGAQMHEGAISTRLGLRGWPRVAEDIIVARDVLLAEVTGARYHVAHVSSLGAVRILREAKGRGIAVTAEVTPHHLTLTDEAVIGYDTVCKVNPPLREQADVDALREALADGTIDVIATDHAPHSSLEKDCEFAEASPGMIGLELVVPVLLGLVRSGALSLGRLVDALTRAPGRVIGLGAPTLAVGQRAELCLIDPERRYRIDPARLRSKSRNTPFLGRELVGQVCLTLAGGRVVFADSLVEAQSSAPRGPGGPVS</sequence>
<feature type="binding site" evidence="6">
    <location>
        <position position="300"/>
    </location>
    <ligand>
        <name>substrate</name>
    </ligand>
</feature>
<dbReference type="Gene3D" id="3.20.20.140">
    <property type="entry name" value="Metal-dependent hydrolases"/>
    <property type="match status" value="1"/>
</dbReference>
<evidence type="ECO:0000313" key="8">
    <source>
        <dbReference type="EMBL" id="AKT41047.1"/>
    </source>
</evidence>
<feature type="binding site" evidence="6">
    <location>
        <position position="82"/>
    </location>
    <ligand>
        <name>Zn(2+)</name>
        <dbReference type="ChEBI" id="CHEBI:29105"/>
        <label>1</label>
    </ligand>
</feature>
<dbReference type="EMBL" id="CP012159">
    <property type="protein sequence ID" value="AKT41047.1"/>
    <property type="molecule type" value="Genomic_DNA"/>
</dbReference>
<dbReference type="GO" id="GO:0008270">
    <property type="term" value="F:zinc ion binding"/>
    <property type="evidence" value="ECO:0007669"/>
    <property type="project" value="UniProtKB-UniRule"/>
</dbReference>
<feature type="binding site" evidence="6">
    <location>
        <position position="174"/>
    </location>
    <ligand>
        <name>Zn(2+)</name>
        <dbReference type="ChEBI" id="CHEBI:29105"/>
        <label>2</label>
    </ligand>
</feature>
<evidence type="ECO:0000256" key="2">
    <source>
        <dbReference type="ARBA" id="ARBA00010286"/>
    </source>
</evidence>
<dbReference type="PROSITE" id="PS00483">
    <property type="entry name" value="DIHYDROOROTASE_2"/>
    <property type="match status" value="1"/>
</dbReference>
<name>A0A0K1EK45_CHOCO</name>
<keyword evidence="3 6" id="KW-0479">Metal-binding</keyword>
<dbReference type="KEGG" id="ccro:CMC5_052060"/>
<dbReference type="GO" id="GO:0005737">
    <property type="term" value="C:cytoplasm"/>
    <property type="evidence" value="ECO:0007669"/>
    <property type="project" value="TreeGrafter"/>
</dbReference>
<comment type="function">
    <text evidence="1 6">Catalyzes the reversible cyclization of carbamoyl aspartate to dihydroorotate.</text>
</comment>
<dbReference type="InterPro" id="IPR004722">
    <property type="entry name" value="DHOase"/>
</dbReference>